<organism evidence="2 3">
    <name type="scientific">Potamilus streckersoni</name>
    <dbReference type="NCBI Taxonomy" id="2493646"/>
    <lineage>
        <taxon>Eukaryota</taxon>
        <taxon>Metazoa</taxon>
        <taxon>Spiralia</taxon>
        <taxon>Lophotrochozoa</taxon>
        <taxon>Mollusca</taxon>
        <taxon>Bivalvia</taxon>
        <taxon>Autobranchia</taxon>
        <taxon>Heteroconchia</taxon>
        <taxon>Palaeoheterodonta</taxon>
        <taxon>Unionida</taxon>
        <taxon>Unionoidea</taxon>
        <taxon>Unionidae</taxon>
        <taxon>Ambleminae</taxon>
        <taxon>Lampsilini</taxon>
        <taxon>Potamilus</taxon>
    </lineage>
</organism>
<keyword evidence="3" id="KW-1185">Reference proteome</keyword>
<reference evidence="2" key="3">
    <citation type="submission" date="2023-05" db="EMBL/GenBank/DDBJ databases">
        <authorList>
            <person name="Smith C.H."/>
        </authorList>
    </citation>
    <scope>NUCLEOTIDE SEQUENCE</scope>
    <source>
        <strain evidence="2">CHS0354</strain>
        <tissue evidence="2">Mantle</tissue>
    </source>
</reference>
<feature type="region of interest" description="Disordered" evidence="1">
    <location>
        <begin position="63"/>
        <end position="100"/>
    </location>
</feature>
<reference evidence="2" key="1">
    <citation type="journal article" date="2021" name="Genome Biol. Evol.">
        <title>A High-Quality Reference Genome for a Parasitic Bivalve with Doubly Uniparental Inheritance (Bivalvia: Unionida).</title>
        <authorList>
            <person name="Smith C.H."/>
        </authorList>
    </citation>
    <scope>NUCLEOTIDE SEQUENCE</scope>
    <source>
        <strain evidence="2">CHS0354</strain>
    </source>
</reference>
<reference evidence="2" key="2">
    <citation type="journal article" date="2021" name="Genome Biol. Evol.">
        <title>Developing a high-quality reference genome for a parasitic bivalve with doubly uniparental inheritance (Bivalvia: Unionida).</title>
        <authorList>
            <person name="Smith C.H."/>
        </authorList>
    </citation>
    <scope>NUCLEOTIDE SEQUENCE</scope>
    <source>
        <strain evidence="2">CHS0354</strain>
        <tissue evidence="2">Mantle</tissue>
    </source>
</reference>
<dbReference type="EMBL" id="JAEAOA010002316">
    <property type="protein sequence ID" value="KAK3590570.1"/>
    <property type="molecule type" value="Genomic_DNA"/>
</dbReference>
<accession>A0AAE0SEH6</accession>
<comment type="caution">
    <text evidence="2">The sequence shown here is derived from an EMBL/GenBank/DDBJ whole genome shotgun (WGS) entry which is preliminary data.</text>
</comment>
<gene>
    <name evidence="2" type="ORF">CHS0354_039702</name>
</gene>
<dbReference type="AlphaFoldDB" id="A0AAE0SEH6"/>
<evidence type="ECO:0000313" key="2">
    <source>
        <dbReference type="EMBL" id="KAK3590570.1"/>
    </source>
</evidence>
<evidence type="ECO:0000256" key="1">
    <source>
        <dbReference type="SAM" id="MobiDB-lite"/>
    </source>
</evidence>
<proteinExistence type="predicted"/>
<protein>
    <submittedName>
        <fullName evidence="2">Uncharacterized protein</fullName>
    </submittedName>
</protein>
<name>A0AAE0SEH6_9BIVA</name>
<evidence type="ECO:0000313" key="3">
    <source>
        <dbReference type="Proteomes" id="UP001195483"/>
    </source>
</evidence>
<sequence>MMKTTKDNKEKEKERKQIQLLEKETAPFYVLEEPKFGEDTTDGNLQEISMTEEIITPEGKNITQRSNEENKTQEMEISNSTVIQKRKRATSTSKLALKGK</sequence>
<dbReference type="Proteomes" id="UP001195483">
    <property type="component" value="Unassembled WGS sequence"/>
</dbReference>